<name>A0ABQ3QYX1_9ACTN</name>
<feature type="compositionally biased region" description="Low complexity" evidence="1">
    <location>
        <begin position="44"/>
        <end position="72"/>
    </location>
</feature>
<dbReference type="EMBL" id="BNDY01000017">
    <property type="protein sequence ID" value="GHI42481.1"/>
    <property type="molecule type" value="Genomic_DNA"/>
</dbReference>
<dbReference type="Proteomes" id="UP001050808">
    <property type="component" value="Unassembled WGS sequence"/>
</dbReference>
<gene>
    <name evidence="2" type="ORF">Sviol_68890</name>
</gene>
<sequence>MGVFSRFRRKADVAVAESTEEVKAATPTAEPEAEGDTGTSADCPAAEASEVSETAEETGAAEPAESAAAEGVEIPKQQSAEEAADSEAGEGARK</sequence>
<feature type="region of interest" description="Disordered" evidence="1">
    <location>
        <begin position="1"/>
        <end position="94"/>
    </location>
</feature>
<evidence type="ECO:0008006" key="4">
    <source>
        <dbReference type="Google" id="ProtNLM"/>
    </source>
</evidence>
<comment type="caution">
    <text evidence="2">The sequence shown here is derived from an EMBL/GenBank/DDBJ whole genome shotgun (WGS) entry which is preliminary data.</text>
</comment>
<evidence type="ECO:0000256" key="1">
    <source>
        <dbReference type="SAM" id="MobiDB-lite"/>
    </source>
</evidence>
<protein>
    <recommendedName>
        <fullName evidence="4">Gliding motility protein</fullName>
    </recommendedName>
</protein>
<keyword evidence="3" id="KW-1185">Reference proteome</keyword>
<organism evidence="2 3">
    <name type="scientific">Streptomyces violascens</name>
    <dbReference type="NCBI Taxonomy" id="67381"/>
    <lineage>
        <taxon>Bacteria</taxon>
        <taxon>Bacillati</taxon>
        <taxon>Actinomycetota</taxon>
        <taxon>Actinomycetes</taxon>
        <taxon>Kitasatosporales</taxon>
        <taxon>Streptomycetaceae</taxon>
        <taxon>Streptomyces</taxon>
    </lineage>
</organism>
<accession>A0ABQ3QYX1</accession>
<reference evidence="2" key="1">
    <citation type="submission" date="2024-05" db="EMBL/GenBank/DDBJ databases">
        <title>Whole genome shotgun sequence of Streptomyces violascens NBRC 12920.</title>
        <authorList>
            <person name="Komaki H."/>
            <person name="Tamura T."/>
        </authorList>
    </citation>
    <scope>NUCLEOTIDE SEQUENCE</scope>
    <source>
        <strain evidence="2">NBRC 12920</strain>
    </source>
</reference>
<evidence type="ECO:0000313" key="2">
    <source>
        <dbReference type="EMBL" id="GHI42481.1"/>
    </source>
</evidence>
<dbReference type="RefSeq" id="WP_189969400.1">
    <property type="nucleotide sequence ID" value="NZ_BMUA01000028.1"/>
</dbReference>
<proteinExistence type="predicted"/>
<evidence type="ECO:0000313" key="3">
    <source>
        <dbReference type="Proteomes" id="UP001050808"/>
    </source>
</evidence>